<feature type="compositionally biased region" description="Basic and acidic residues" evidence="1">
    <location>
        <begin position="53"/>
        <end position="71"/>
    </location>
</feature>
<gene>
    <name evidence="2" type="ORF">NQ318_002573</name>
</gene>
<proteinExistence type="predicted"/>
<evidence type="ECO:0000256" key="1">
    <source>
        <dbReference type="SAM" id="MobiDB-lite"/>
    </source>
</evidence>
<comment type="caution">
    <text evidence="2">The sequence shown here is derived from an EMBL/GenBank/DDBJ whole genome shotgun (WGS) entry which is preliminary data.</text>
</comment>
<protein>
    <submittedName>
        <fullName evidence="2">Uncharacterized protein</fullName>
    </submittedName>
</protein>
<reference evidence="2" key="1">
    <citation type="journal article" date="2023" name="Insect Mol. Biol.">
        <title>Genome sequencing provides insights into the evolution of gene families encoding plant cell wall-degrading enzymes in longhorned beetles.</title>
        <authorList>
            <person name="Shin N.R."/>
            <person name="Okamura Y."/>
            <person name="Kirsch R."/>
            <person name="Pauchet Y."/>
        </authorList>
    </citation>
    <scope>NUCLEOTIDE SEQUENCE</scope>
    <source>
        <strain evidence="2">AMC_N1</strain>
    </source>
</reference>
<dbReference type="EMBL" id="JAPWTK010000177">
    <property type="protein sequence ID" value="KAJ8946743.1"/>
    <property type="molecule type" value="Genomic_DNA"/>
</dbReference>
<evidence type="ECO:0000313" key="3">
    <source>
        <dbReference type="Proteomes" id="UP001162162"/>
    </source>
</evidence>
<feature type="region of interest" description="Disordered" evidence="1">
    <location>
        <begin position="39"/>
        <end position="71"/>
    </location>
</feature>
<evidence type="ECO:0000313" key="2">
    <source>
        <dbReference type="EMBL" id="KAJ8946743.1"/>
    </source>
</evidence>
<dbReference type="Proteomes" id="UP001162162">
    <property type="component" value="Unassembled WGS sequence"/>
</dbReference>
<name>A0AAV8Y6F2_9CUCU</name>
<keyword evidence="3" id="KW-1185">Reference proteome</keyword>
<organism evidence="2 3">
    <name type="scientific">Aromia moschata</name>
    <dbReference type="NCBI Taxonomy" id="1265417"/>
    <lineage>
        <taxon>Eukaryota</taxon>
        <taxon>Metazoa</taxon>
        <taxon>Ecdysozoa</taxon>
        <taxon>Arthropoda</taxon>
        <taxon>Hexapoda</taxon>
        <taxon>Insecta</taxon>
        <taxon>Pterygota</taxon>
        <taxon>Neoptera</taxon>
        <taxon>Endopterygota</taxon>
        <taxon>Coleoptera</taxon>
        <taxon>Polyphaga</taxon>
        <taxon>Cucujiformia</taxon>
        <taxon>Chrysomeloidea</taxon>
        <taxon>Cerambycidae</taxon>
        <taxon>Cerambycinae</taxon>
        <taxon>Callichromatini</taxon>
        <taxon>Aromia</taxon>
    </lineage>
</organism>
<sequence length="71" mass="7989">MFLLKLHHAPIVANHALLSTLQRMQKLATEGQLKKLRQPKAFNFSVTPRGRGVKREEEETKGETEAVHNGA</sequence>
<accession>A0AAV8Y6F2</accession>
<dbReference type="AlphaFoldDB" id="A0AAV8Y6F2"/>